<accession>A0A7D9IGE5</accession>
<dbReference type="EMBL" id="CACRXK020005120">
    <property type="protein sequence ID" value="CAB4005190.1"/>
    <property type="molecule type" value="Genomic_DNA"/>
</dbReference>
<dbReference type="Proteomes" id="UP001152795">
    <property type="component" value="Unassembled WGS sequence"/>
</dbReference>
<keyword evidence="2" id="KW-1185">Reference proteome</keyword>
<organism evidence="1 2">
    <name type="scientific">Paramuricea clavata</name>
    <name type="common">Red gorgonian</name>
    <name type="synonym">Violescent sea-whip</name>
    <dbReference type="NCBI Taxonomy" id="317549"/>
    <lineage>
        <taxon>Eukaryota</taxon>
        <taxon>Metazoa</taxon>
        <taxon>Cnidaria</taxon>
        <taxon>Anthozoa</taxon>
        <taxon>Octocorallia</taxon>
        <taxon>Malacalcyonacea</taxon>
        <taxon>Plexauridae</taxon>
        <taxon>Paramuricea</taxon>
    </lineage>
</organism>
<comment type="caution">
    <text evidence="1">The sequence shown here is derived from an EMBL/GenBank/DDBJ whole genome shotgun (WGS) entry which is preliminary data.</text>
</comment>
<reference evidence="1" key="1">
    <citation type="submission" date="2020-04" db="EMBL/GenBank/DDBJ databases">
        <authorList>
            <person name="Alioto T."/>
            <person name="Alioto T."/>
            <person name="Gomez Garrido J."/>
        </authorList>
    </citation>
    <scope>NUCLEOTIDE SEQUENCE</scope>
    <source>
        <strain evidence="1">A484AB</strain>
    </source>
</reference>
<name>A0A7D9IGE5_PARCT</name>
<dbReference type="AlphaFoldDB" id="A0A7D9IGE5"/>
<evidence type="ECO:0000313" key="2">
    <source>
        <dbReference type="Proteomes" id="UP001152795"/>
    </source>
</evidence>
<proteinExistence type="predicted"/>
<gene>
    <name evidence="1" type="ORF">PACLA_8A079016</name>
</gene>
<protein>
    <submittedName>
        <fullName evidence="1">Uncharacterized protein</fullName>
    </submittedName>
</protein>
<evidence type="ECO:0000313" key="1">
    <source>
        <dbReference type="EMBL" id="CAB4005190.1"/>
    </source>
</evidence>
<sequence length="128" mass="15110">MTVVELILRYSKYESAKMSYWRSEERRRLLGITGYGAMANMSSRTLTLKVLTLIGQKYNVVATSALNKEIVLARKFIREKTTAEAKKLKDFWGSFYQWKLKKFPSTITREEWQMIKMEDQASYPEYDV</sequence>